<organism evidence="3 4">
    <name type="scientific">Adhaeribacter aerolatus</name>
    <dbReference type="NCBI Taxonomy" id="670289"/>
    <lineage>
        <taxon>Bacteria</taxon>
        <taxon>Pseudomonadati</taxon>
        <taxon>Bacteroidota</taxon>
        <taxon>Cytophagia</taxon>
        <taxon>Cytophagales</taxon>
        <taxon>Hymenobacteraceae</taxon>
        <taxon>Adhaeribacter</taxon>
    </lineage>
</organism>
<evidence type="ECO:0000259" key="2">
    <source>
        <dbReference type="Pfam" id="PF09835"/>
    </source>
</evidence>
<reference evidence="3 4" key="1">
    <citation type="submission" date="2019-07" db="EMBL/GenBank/DDBJ databases">
        <title>Whole genome shotgun sequence of Adhaeribacter aerolatus NBRC 106133.</title>
        <authorList>
            <person name="Hosoyama A."/>
            <person name="Uohara A."/>
            <person name="Ohji S."/>
            <person name="Ichikawa N."/>
        </authorList>
    </citation>
    <scope>NUCLEOTIDE SEQUENCE [LARGE SCALE GENOMIC DNA]</scope>
    <source>
        <strain evidence="3 4">NBRC 106133</strain>
    </source>
</reference>
<dbReference type="AlphaFoldDB" id="A0A512ATW4"/>
<dbReference type="EMBL" id="BJYS01000004">
    <property type="protein sequence ID" value="GEO03161.1"/>
    <property type="molecule type" value="Genomic_DNA"/>
</dbReference>
<feature type="transmembrane region" description="Helical" evidence="1">
    <location>
        <begin position="42"/>
        <end position="61"/>
    </location>
</feature>
<sequence>MKHPRSRTYFRRKIINPLLALLTMGITPQKLAITVALGLVVGIMPLFGLATLLCTLLGLWLRLNIPALLLICYLAAPLHLLLYLPFIRAGIFIFGADEFRMTVEELLTAFQEDWLRALKKVWLANLLGVAAWLIMSIPITGLVYVSMLPVFRKYVRVPETNPDQEDIL</sequence>
<protein>
    <recommendedName>
        <fullName evidence="2">DUF2062 domain-containing protein</fullName>
    </recommendedName>
</protein>
<evidence type="ECO:0000313" key="3">
    <source>
        <dbReference type="EMBL" id="GEO03161.1"/>
    </source>
</evidence>
<evidence type="ECO:0000256" key="1">
    <source>
        <dbReference type="SAM" id="Phobius"/>
    </source>
</evidence>
<feature type="transmembrane region" description="Helical" evidence="1">
    <location>
        <begin position="68"/>
        <end position="94"/>
    </location>
</feature>
<dbReference type="PANTHER" id="PTHR35102:SF1">
    <property type="entry name" value="E3 UBIQUITIN-PROTEIN LIGASE"/>
    <property type="match status" value="1"/>
</dbReference>
<comment type="caution">
    <text evidence="3">The sequence shown here is derived from an EMBL/GenBank/DDBJ whole genome shotgun (WGS) entry which is preliminary data.</text>
</comment>
<keyword evidence="1" id="KW-1133">Transmembrane helix</keyword>
<gene>
    <name evidence="3" type="ORF">AAE02nite_08250</name>
</gene>
<feature type="transmembrane region" description="Helical" evidence="1">
    <location>
        <begin position="122"/>
        <end position="145"/>
    </location>
</feature>
<dbReference type="OrthoDB" id="978759at2"/>
<accession>A0A512ATW4</accession>
<keyword evidence="1" id="KW-0812">Transmembrane</keyword>
<proteinExistence type="predicted"/>
<name>A0A512ATW4_9BACT</name>
<dbReference type="PANTHER" id="PTHR35102">
    <property type="entry name" value="E3 UBIQUITIN-PROTEIN LIGASE"/>
    <property type="match status" value="1"/>
</dbReference>
<evidence type="ECO:0000313" key="4">
    <source>
        <dbReference type="Proteomes" id="UP000321532"/>
    </source>
</evidence>
<dbReference type="RefSeq" id="WP_146895199.1">
    <property type="nucleotide sequence ID" value="NZ_BJYS01000004.1"/>
</dbReference>
<dbReference type="InterPro" id="IPR018639">
    <property type="entry name" value="DUF2062"/>
</dbReference>
<keyword evidence="1" id="KW-0472">Membrane</keyword>
<dbReference type="Pfam" id="PF09835">
    <property type="entry name" value="DUF2062"/>
    <property type="match status" value="1"/>
</dbReference>
<keyword evidence="4" id="KW-1185">Reference proteome</keyword>
<feature type="domain" description="DUF2062" evidence="2">
    <location>
        <begin position="18"/>
        <end position="156"/>
    </location>
</feature>
<dbReference type="Proteomes" id="UP000321532">
    <property type="component" value="Unassembled WGS sequence"/>
</dbReference>